<proteinExistence type="predicted"/>
<evidence type="ECO:0000313" key="1">
    <source>
        <dbReference type="EMBL" id="RSN78282.1"/>
    </source>
</evidence>
<dbReference type="EMBL" id="RCOS01000022">
    <property type="protein sequence ID" value="RSN78282.1"/>
    <property type="molecule type" value="Genomic_DNA"/>
</dbReference>
<dbReference type="Proteomes" id="UP000277582">
    <property type="component" value="Unassembled WGS sequence"/>
</dbReference>
<protein>
    <submittedName>
        <fullName evidence="1">Uncharacterized protein</fullName>
    </submittedName>
</protein>
<organism evidence="1 2">
    <name type="scientific">Candidatus Methanodesulfokora washburnensis</name>
    <dbReference type="NCBI Taxonomy" id="2478471"/>
    <lineage>
        <taxon>Archaea</taxon>
        <taxon>Thermoproteota</taxon>
        <taxon>Candidatus Korarchaeia</taxon>
        <taxon>Candidatus Korarchaeia incertae sedis</taxon>
        <taxon>Candidatus Methanodesulfokora</taxon>
    </lineage>
</organism>
<evidence type="ECO:0000313" key="2">
    <source>
        <dbReference type="Proteomes" id="UP000277582"/>
    </source>
</evidence>
<comment type="caution">
    <text evidence="1">The sequence shown here is derived from an EMBL/GenBank/DDBJ whole genome shotgun (WGS) entry which is preliminary data.</text>
</comment>
<gene>
    <name evidence="1" type="ORF">D6D85_01345</name>
</gene>
<accession>A0A429GWR6</accession>
<dbReference type="RefSeq" id="WP_125670272.1">
    <property type="nucleotide sequence ID" value="NZ_RCOS01000022.1"/>
</dbReference>
<dbReference type="AlphaFoldDB" id="A0A429GWR6"/>
<keyword evidence="2" id="KW-1185">Reference proteome</keyword>
<sequence length="78" mass="9276">MRHVLETEIYRVLEIADRYKGKALLVIEIRSKNIWKGIELEDVLEMPRTIIKCHGRDEPARLVFNEDIERAEPLENFL</sequence>
<name>A0A429GWR6_9CREN</name>
<reference evidence="1 2" key="1">
    <citation type="submission" date="2018-10" db="EMBL/GenBank/DDBJ databases">
        <title>Co-occurring genomic capacity for anaerobic methane metabolism and dissimilatory sulfite reduction discovered in the Korarchaeota.</title>
        <authorList>
            <person name="Mckay L.J."/>
            <person name="Dlakic M."/>
            <person name="Fields M.W."/>
            <person name="Delmont T.O."/>
            <person name="Eren A.M."/>
            <person name="Jay Z.J."/>
            <person name="Klingelsmith K.B."/>
            <person name="Rusch D.B."/>
            <person name="Inskeep W.P."/>
        </authorList>
    </citation>
    <scope>NUCLEOTIDE SEQUENCE [LARGE SCALE GENOMIC DNA]</scope>
    <source>
        <strain evidence="1 2">MDKW</strain>
    </source>
</reference>